<dbReference type="InterPro" id="IPR009012">
    <property type="entry name" value="GrpE_head"/>
</dbReference>
<dbReference type="Proteomes" id="UP000075241">
    <property type="component" value="Chromosome I"/>
</dbReference>
<dbReference type="PRINTS" id="PR00773">
    <property type="entry name" value="GRPEPROTEIN"/>
</dbReference>
<protein>
    <recommendedName>
        <fullName evidence="8 10">Protein GrpE</fullName>
    </recommendedName>
    <alternativeName>
        <fullName evidence="9 10">HSP-70 cofactor</fullName>
    </alternativeName>
</protein>
<dbReference type="GO" id="GO:0000774">
    <property type="term" value="F:adenyl-nucleotide exchange factor activity"/>
    <property type="evidence" value="ECO:0007669"/>
    <property type="project" value="InterPro"/>
</dbReference>
<evidence type="ECO:0000256" key="2">
    <source>
        <dbReference type="ARBA" id="ARBA00009054"/>
    </source>
</evidence>
<comment type="subcellular location">
    <subcellularLocation>
        <location evidence="1 10">Cytoplasm</location>
    </subcellularLocation>
</comment>
<evidence type="ECO:0000256" key="1">
    <source>
        <dbReference type="ARBA" id="ARBA00004496"/>
    </source>
</evidence>
<evidence type="ECO:0000313" key="14">
    <source>
        <dbReference type="Proteomes" id="UP000075241"/>
    </source>
</evidence>
<evidence type="ECO:0000256" key="3">
    <source>
        <dbReference type="ARBA" id="ARBA00011738"/>
    </source>
</evidence>
<dbReference type="Gene3D" id="3.90.20.20">
    <property type="match status" value="1"/>
</dbReference>
<dbReference type="PANTHER" id="PTHR21237:SF23">
    <property type="entry name" value="GRPE PROTEIN HOMOLOG, MITOCHONDRIAL"/>
    <property type="match status" value="1"/>
</dbReference>
<keyword evidence="6 10" id="KW-0143">Chaperone</keyword>
<dbReference type="GO" id="GO:0005737">
    <property type="term" value="C:cytoplasm"/>
    <property type="evidence" value="ECO:0007669"/>
    <property type="project" value="UniProtKB-SubCell"/>
</dbReference>
<dbReference type="SUPFAM" id="SSF51064">
    <property type="entry name" value="Head domain of nucleotide exchange factor GrpE"/>
    <property type="match status" value="1"/>
</dbReference>
<dbReference type="EMBL" id="LN999056">
    <property type="protein sequence ID" value="CUX79091.1"/>
    <property type="molecule type" value="Genomic_DNA"/>
</dbReference>
<dbReference type="FunFam" id="2.30.22.10:FF:000001">
    <property type="entry name" value="Protein GrpE"/>
    <property type="match status" value="1"/>
</dbReference>
<keyword evidence="5 10" id="KW-0346">Stress response</keyword>
<comment type="similarity">
    <text evidence="2 10 12">Belongs to the GrpE family.</text>
</comment>
<dbReference type="GO" id="GO:0006457">
    <property type="term" value="P:protein folding"/>
    <property type="evidence" value="ECO:0007669"/>
    <property type="project" value="InterPro"/>
</dbReference>
<dbReference type="AlphaFoldDB" id="A0A143WNQ8"/>
<name>A0A143WNQ8_TREPR</name>
<evidence type="ECO:0000256" key="9">
    <source>
        <dbReference type="ARBA" id="ARBA00076414"/>
    </source>
</evidence>
<dbReference type="PATRIC" id="fig|189385.6.peg.25"/>
<gene>
    <name evidence="10 13" type="primary">grpE</name>
    <name evidence="13" type="ORF">FVIR_TP00022</name>
</gene>
<keyword evidence="4 10" id="KW-0963">Cytoplasm</keyword>
<dbReference type="GO" id="GO:0051087">
    <property type="term" value="F:protein-folding chaperone binding"/>
    <property type="evidence" value="ECO:0007669"/>
    <property type="project" value="InterPro"/>
</dbReference>
<dbReference type="GO" id="GO:0042803">
    <property type="term" value="F:protein homodimerization activity"/>
    <property type="evidence" value="ECO:0007669"/>
    <property type="project" value="InterPro"/>
</dbReference>
<dbReference type="SUPFAM" id="SSF58014">
    <property type="entry name" value="Coiled-coil domain of nucleotide exchange factor GrpE"/>
    <property type="match status" value="1"/>
</dbReference>
<evidence type="ECO:0000256" key="12">
    <source>
        <dbReference type="RuleBase" id="RU004478"/>
    </source>
</evidence>
<evidence type="ECO:0000313" key="13">
    <source>
        <dbReference type="EMBL" id="CUX79091.1"/>
    </source>
</evidence>
<comment type="subunit">
    <text evidence="3 10">Homodimer.</text>
</comment>
<proteinExistence type="inferred from homology"/>
<dbReference type="InterPro" id="IPR000740">
    <property type="entry name" value="GrpE"/>
</dbReference>
<evidence type="ECO:0000256" key="4">
    <source>
        <dbReference type="ARBA" id="ARBA00022490"/>
    </source>
</evidence>
<evidence type="ECO:0000256" key="7">
    <source>
        <dbReference type="ARBA" id="ARBA00053401"/>
    </source>
</evidence>
<dbReference type="Pfam" id="PF01025">
    <property type="entry name" value="GrpE"/>
    <property type="match status" value="1"/>
</dbReference>
<evidence type="ECO:0000256" key="5">
    <source>
        <dbReference type="ARBA" id="ARBA00023016"/>
    </source>
</evidence>
<evidence type="ECO:0000256" key="11">
    <source>
        <dbReference type="RuleBase" id="RU000639"/>
    </source>
</evidence>
<sequence length="175" mass="19506">MRATSDSMGGVGQSHATNAEGYVWRDVGVRGRIADLECMLSRARSDAEGARRRYDDGAAKLRLFSSEDMIRQVLPVMDNIERSLQDDTGAGMREGVEQTGRQLRAMLHRNGIDVIYPKDEMFDPRLHQAVEVVEAEGADGMVVSVLQKGYRLHDRVLRPAMVVVSKGRNVRPQIP</sequence>
<dbReference type="InterPro" id="IPR013805">
    <property type="entry name" value="GrpE_CC"/>
</dbReference>
<dbReference type="PROSITE" id="PS01071">
    <property type="entry name" value="GRPE"/>
    <property type="match status" value="1"/>
</dbReference>
<evidence type="ECO:0000256" key="8">
    <source>
        <dbReference type="ARBA" id="ARBA00072274"/>
    </source>
</evidence>
<dbReference type="CDD" id="cd00446">
    <property type="entry name" value="GrpE"/>
    <property type="match status" value="1"/>
</dbReference>
<dbReference type="HAMAP" id="MF_01151">
    <property type="entry name" value="GrpE"/>
    <property type="match status" value="1"/>
</dbReference>
<dbReference type="PANTHER" id="PTHR21237">
    <property type="entry name" value="GRPE PROTEIN"/>
    <property type="match status" value="1"/>
</dbReference>
<dbReference type="GO" id="GO:0051082">
    <property type="term" value="F:unfolded protein binding"/>
    <property type="evidence" value="ECO:0007669"/>
    <property type="project" value="TreeGrafter"/>
</dbReference>
<organism evidence="13 14">
    <name type="scientific">Tremblaya princeps</name>
    <dbReference type="NCBI Taxonomy" id="189385"/>
    <lineage>
        <taxon>Bacteria</taxon>
        <taxon>Pseudomonadati</taxon>
        <taxon>Pseudomonadota</taxon>
        <taxon>Betaproteobacteria</taxon>
        <taxon>Candidatus Tremblayella</taxon>
    </lineage>
</organism>
<evidence type="ECO:0000256" key="6">
    <source>
        <dbReference type="ARBA" id="ARBA00023186"/>
    </source>
</evidence>
<reference evidence="14" key="1">
    <citation type="submission" date="2016-01" db="EMBL/GenBank/DDBJ databases">
        <authorList>
            <person name="Husnik F."/>
        </authorList>
    </citation>
    <scope>NUCLEOTIDE SEQUENCE [LARGE SCALE GENOMIC DNA]</scope>
</reference>
<dbReference type="Gene3D" id="2.30.22.10">
    <property type="entry name" value="Head domain of nucleotide exchange factor GrpE"/>
    <property type="match status" value="1"/>
</dbReference>
<comment type="function">
    <text evidence="7 10 11">Participates actively in the response to hyperosmotic and heat shock by preventing the aggregation of stress-denatured proteins, in association with DnaK and GrpE. It is the nucleotide exchange factor for DnaK and may function as a thermosensor. Unfolded proteins bind initially to DnaJ; upon interaction with the DnaJ-bound protein, DnaK hydrolyzes its bound ATP, resulting in the formation of a stable complex. GrpE releases ADP from DnaK; ATP binding to DnaK triggers the release of the substrate protein, thus completing the reaction cycle. Several rounds of ATP-dependent interactions between DnaJ, DnaK and GrpE are required for fully efficient folding.</text>
</comment>
<accession>A0A143WNQ8</accession>
<evidence type="ECO:0000256" key="10">
    <source>
        <dbReference type="HAMAP-Rule" id="MF_01151"/>
    </source>
</evidence>